<dbReference type="Proteomes" id="UP001497392">
    <property type="component" value="Unassembled WGS sequence"/>
</dbReference>
<dbReference type="PANTHER" id="PTHR14212:SF0">
    <property type="entry name" value="U4_U6 SMALL NUCLEAR RIBONUCLEOPROTEIN PRP3"/>
    <property type="match status" value="1"/>
</dbReference>
<dbReference type="InterPro" id="IPR010541">
    <property type="entry name" value="Prp3_C"/>
</dbReference>
<gene>
    <name evidence="8" type="primary">g9814</name>
    <name evidence="8" type="ORF">VP750_LOCUS8840</name>
</gene>
<dbReference type="PANTHER" id="PTHR14212">
    <property type="entry name" value="U4/U6-ASSOCIATED RNA SPLICING FACTOR-RELATED"/>
    <property type="match status" value="1"/>
</dbReference>
<keyword evidence="4" id="KW-0539">Nucleus</keyword>
<keyword evidence="9" id="KW-1185">Reference proteome</keyword>
<evidence type="ECO:0000256" key="1">
    <source>
        <dbReference type="ARBA" id="ARBA00004123"/>
    </source>
</evidence>
<feature type="compositionally biased region" description="Low complexity" evidence="5">
    <location>
        <begin position="69"/>
        <end position="83"/>
    </location>
</feature>
<dbReference type="EMBL" id="CAXHTA020000016">
    <property type="protein sequence ID" value="CAL5226934.1"/>
    <property type="molecule type" value="Genomic_DNA"/>
</dbReference>
<name>A0ABP1G3R9_9CHLO</name>
<dbReference type="Pfam" id="PF06544">
    <property type="entry name" value="Prp3_C"/>
    <property type="match status" value="1"/>
</dbReference>
<evidence type="ECO:0000259" key="7">
    <source>
        <dbReference type="Pfam" id="PF08572"/>
    </source>
</evidence>
<reference evidence="8 9" key="1">
    <citation type="submission" date="2024-06" db="EMBL/GenBank/DDBJ databases">
        <authorList>
            <person name="Kraege A."/>
            <person name="Thomma B."/>
        </authorList>
    </citation>
    <scope>NUCLEOTIDE SEQUENCE [LARGE SCALE GENOMIC DNA]</scope>
</reference>
<dbReference type="Pfam" id="PF08572">
    <property type="entry name" value="PRP3"/>
    <property type="match status" value="1"/>
</dbReference>
<feature type="compositionally biased region" description="Polar residues" evidence="5">
    <location>
        <begin position="15"/>
        <end position="24"/>
    </location>
</feature>
<feature type="compositionally biased region" description="Basic and acidic residues" evidence="5">
    <location>
        <begin position="127"/>
        <end position="136"/>
    </location>
</feature>
<evidence type="ECO:0000256" key="2">
    <source>
        <dbReference type="ARBA" id="ARBA00022664"/>
    </source>
</evidence>
<feature type="compositionally biased region" description="Low complexity" evidence="5">
    <location>
        <begin position="25"/>
        <end position="34"/>
    </location>
</feature>
<accession>A0ABP1G3R9</accession>
<organism evidence="8 9">
    <name type="scientific">Coccomyxa viridis</name>
    <dbReference type="NCBI Taxonomy" id="1274662"/>
    <lineage>
        <taxon>Eukaryota</taxon>
        <taxon>Viridiplantae</taxon>
        <taxon>Chlorophyta</taxon>
        <taxon>core chlorophytes</taxon>
        <taxon>Trebouxiophyceae</taxon>
        <taxon>Trebouxiophyceae incertae sedis</taxon>
        <taxon>Coccomyxaceae</taxon>
        <taxon>Coccomyxa</taxon>
    </lineage>
</organism>
<feature type="domain" description="Small nuclear ribonucleoprotein Prp3 C-terminal" evidence="6">
    <location>
        <begin position="392"/>
        <end position="528"/>
    </location>
</feature>
<proteinExistence type="predicted"/>
<dbReference type="InterPro" id="IPR013881">
    <property type="entry name" value="Pre-mRNA_splic_Prp3_dom"/>
</dbReference>
<dbReference type="CDD" id="cd24162">
    <property type="entry name" value="Prp3_C"/>
    <property type="match status" value="1"/>
</dbReference>
<feature type="region of interest" description="Disordered" evidence="5">
    <location>
        <begin position="69"/>
        <end position="151"/>
    </location>
</feature>
<dbReference type="InterPro" id="IPR027104">
    <property type="entry name" value="Prp3"/>
</dbReference>
<feature type="domain" description="Pre-mRNA-splicing factor 3" evidence="7">
    <location>
        <begin position="142"/>
        <end position="366"/>
    </location>
</feature>
<evidence type="ECO:0000256" key="5">
    <source>
        <dbReference type="SAM" id="MobiDB-lite"/>
    </source>
</evidence>
<feature type="region of interest" description="Disordered" evidence="5">
    <location>
        <begin position="1"/>
        <end position="34"/>
    </location>
</feature>
<feature type="compositionally biased region" description="Basic and acidic residues" evidence="5">
    <location>
        <begin position="96"/>
        <end position="115"/>
    </location>
</feature>
<keyword evidence="2" id="KW-0507">mRNA processing</keyword>
<evidence type="ECO:0000313" key="9">
    <source>
        <dbReference type="Proteomes" id="UP001497392"/>
    </source>
</evidence>
<evidence type="ECO:0000256" key="3">
    <source>
        <dbReference type="ARBA" id="ARBA00023187"/>
    </source>
</evidence>
<evidence type="ECO:0000313" key="8">
    <source>
        <dbReference type="EMBL" id="CAL5226934.1"/>
    </source>
</evidence>
<comment type="subcellular location">
    <subcellularLocation>
        <location evidence="1">Nucleus</location>
    </subcellularLocation>
</comment>
<protein>
    <submittedName>
        <fullName evidence="8">G9814 protein</fullName>
    </submittedName>
</protein>
<evidence type="ECO:0000259" key="6">
    <source>
        <dbReference type="Pfam" id="PF06544"/>
    </source>
</evidence>
<sequence length="541" mass="59550">MADAEQPPAKRSRFDSSNGQTASTAAAPGAVPVKPANLATAQAAMERAKAALERKKALDAKLKASKVLAASGAAAAAPSSAGAVTLPRTGGPAPLRLDEQGREVDELGKPIERRSAAPALKANQKVELSKEPKQPEQPKVSFYDPDVGDRGLRRMQRKARPTFEFVKQGVFQRAAEKQRLTAQFGEEASKPAKIEKVIGDVNAIPLGERPKQEQKKPAIELDAIPDVEWWDTRFLKNPKSYSIMEGAEDISENIRQERITHYIEHPMPIEPPVEEAPAAPMPLMLTTKERKKIRTQKRMEREKEKQELIRQGLLDPPKPKVKLSNLMRVLGTEAILDPSAMEKQVREQMAERSAAHEDRNLARKLTPAEKKEKKHQKLMGQADETDAPTVTVYYVRSLADPRHRFKVRVNADELHLTGCAVAAKDSFAVVVVEGGPKALKFYKKLMLQRMKWHITVEEEKARAEGEDADDEPAAGQGEGQGSSEGAVLVWQGNVKAKAFDKFTLQDAASEENARKWFEGRGLVHYWDLCAAASAASSAAAP</sequence>
<feature type="compositionally biased region" description="Basic and acidic residues" evidence="5">
    <location>
        <begin position="349"/>
        <end position="371"/>
    </location>
</feature>
<comment type="caution">
    <text evidence="8">The sequence shown here is derived from an EMBL/GenBank/DDBJ whole genome shotgun (WGS) entry which is preliminary data.</text>
</comment>
<feature type="region of interest" description="Disordered" evidence="5">
    <location>
        <begin position="460"/>
        <end position="483"/>
    </location>
</feature>
<evidence type="ECO:0000256" key="4">
    <source>
        <dbReference type="ARBA" id="ARBA00023242"/>
    </source>
</evidence>
<feature type="region of interest" description="Disordered" evidence="5">
    <location>
        <begin position="349"/>
        <end position="382"/>
    </location>
</feature>
<keyword evidence="3" id="KW-0508">mRNA splicing</keyword>